<organism evidence="2 3">
    <name type="scientific">Microbotryum silenes-dioicae</name>
    <dbReference type="NCBI Taxonomy" id="796604"/>
    <lineage>
        <taxon>Eukaryota</taxon>
        <taxon>Fungi</taxon>
        <taxon>Dikarya</taxon>
        <taxon>Basidiomycota</taxon>
        <taxon>Pucciniomycotina</taxon>
        <taxon>Microbotryomycetes</taxon>
        <taxon>Microbotryales</taxon>
        <taxon>Microbotryaceae</taxon>
        <taxon>Microbotryum</taxon>
    </lineage>
</organism>
<proteinExistence type="predicted"/>
<evidence type="ECO:0000313" key="3">
    <source>
        <dbReference type="Proteomes" id="UP000249464"/>
    </source>
</evidence>
<feature type="compositionally biased region" description="Polar residues" evidence="1">
    <location>
        <begin position="8"/>
        <end position="41"/>
    </location>
</feature>
<evidence type="ECO:0000256" key="1">
    <source>
        <dbReference type="SAM" id="MobiDB-lite"/>
    </source>
</evidence>
<feature type="compositionally biased region" description="Pro residues" evidence="1">
    <location>
        <begin position="68"/>
        <end position="83"/>
    </location>
</feature>
<dbReference type="Proteomes" id="UP000249464">
    <property type="component" value="Unassembled WGS sequence"/>
</dbReference>
<keyword evidence="3" id="KW-1185">Reference proteome</keyword>
<sequence length="99" mass="10384">MSPPPPTSIVQSSAKEPTSVGSDQTSTTLAPSPANQSTLPHSNVGRPDTMSRVGKCMTMEEAIEAARPRPPSHPVQPISRPCPTPMWGDLTHCPASVNA</sequence>
<accession>A0A2X0M6I0</accession>
<gene>
    <name evidence="2" type="primary">BQ5605_C001g00349</name>
    <name evidence="2" type="ORF">BQ5605_C001G00349</name>
</gene>
<dbReference type="EMBL" id="FQNC01000043">
    <property type="protein sequence ID" value="SGY45871.1"/>
    <property type="molecule type" value="Genomic_DNA"/>
</dbReference>
<dbReference type="AlphaFoldDB" id="A0A2X0M6I0"/>
<evidence type="ECO:0000313" key="2">
    <source>
        <dbReference type="EMBL" id="SGY45871.1"/>
    </source>
</evidence>
<protein>
    <submittedName>
        <fullName evidence="2">BQ5605_C001g00349 protein</fullName>
    </submittedName>
</protein>
<feature type="region of interest" description="Disordered" evidence="1">
    <location>
        <begin position="1"/>
        <end position="83"/>
    </location>
</feature>
<name>A0A2X0M6I0_9BASI</name>
<reference evidence="2 3" key="1">
    <citation type="submission" date="2016-11" db="EMBL/GenBank/DDBJ databases">
        <authorList>
            <person name="Jaros S."/>
            <person name="Januszkiewicz K."/>
            <person name="Wedrychowicz H."/>
        </authorList>
    </citation>
    <scope>NUCLEOTIDE SEQUENCE [LARGE SCALE GENOMIC DNA]</scope>
</reference>